<reference evidence="2" key="1">
    <citation type="submission" date="2022-01" db="EMBL/GenBank/DDBJ databases">
        <authorList>
            <person name="King R."/>
        </authorList>
    </citation>
    <scope>NUCLEOTIDE SEQUENCE</scope>
</reference>
<dbReference type="Proteomes" id="UP001153636">
    <property type="component" value="Chromosome 5"/>
</dbReference>
<proteinExistence type="predicted"/>
<evidence type="ECO:0000313" key="3">
    <source>
        <dbReference type="Proteomes" id="UP001153636"/>
    </source>
</evidence>
<evidence type="ECO:0000256" key="1">
    <source>
        <dbReference type="SAM" id="MobiDB-lite"/>
    </source>
</evidence>
<feature type="region of interest" description="Disordered" evidence="1">
    <location>
        <begin position="19"/>
        <end position="46"/>
    </location>
</feature>
<dbReference type="AlphaFoldDB" id="A0A9P0GIG2"/>
<sequence length="150" mass="16986">MITPLIQSSKLMGEKIGIEPILQESRNKKKKKKTPEEKASDESHSFDSTTQLRVRLLQVLDTIITQMEGRLVALKEVAYDFGFLNGVSIKTTTLDELKNQATDLALKYPADLNAYEFTSEIESFKCQDGLENIPKHPSDNCYVQTFVQQT</sequence>
<evidence type="ECO:0000313" key="2">
    <source>
        <dbReference type="EMBL" id="CAH1110467.1"/>
    </source>
</evidence>
<accession>A0A9P0GIG2</accession>
<dbReference type="EMBL" id="OV651817">
    <property type="protein sequence ID" value="CAH1110467.1"/>
    <property type="molecule type" value="Genomic_DNA"/>
</dbReference>
<protein>
    <submittedName>
        <fullName evidence="2">Uncharacterized protein</fullName>
    </submittedName>
</protein>
<feature type="compositionally biased region" description="Basic and acidic residues" evidence="1">
    <location>
        <begin position="34"/>
        <end position="45"/>
    </location>
</feature>
<keyword evidence="3" id="KW-1185">Reference proteome</keyword>
<name>A0A9P0GIG2_9CUCU</name>
<organism evidence="2 3">
    <name type="scientific">Psylliodes chrysocephalus</name>
    <dbReference type="NCBI Taxonomy" id="3402493"/>
    <lineage>
        <taxon>Eukaryota</taxon>
        <taxon>Metazoa</taxon>
        <taxon>Ecdysozoa</taxon>
        <taxon>Arthropoda</taxon>
        <taxon>Hexapoda</taxon>
        <taxon>Insecta</taxon>
        <taxon>Pterygota</taxon>
        <taxon>Neoptera</taxon>
        <taxon>Endopterygota</taxon>
        <taxon>Coleoptera</taxon>
        <taxon>Polyphaga</taxon>
        <taxon>Cucujiformia</taxon>
        <taxon>Chrysomeloidea</taxon>
        <taxon>Chrysomelidae</taxon>
        <taxon>Galerucinae</taxon>
        <taxon>Alticini</taxon>
        <taxon>Psylliodes</taxon>
    </lineage>
</organism>
<gene>
    <name evidence="2" type="ORF">PSYICH_LOCUS11379</name>
</gene>
<dbReference type="OrthoDB" id="7947417at2759"/>